<sequence length="144" mass="15319">MSNGIIDPVQLLAEMEPQLAPGLFVFVHVPAGHALDLAALDPVGTFRETEGLTLILSEDKAREHGLAGGTPLRQITLEVHSSLEAVGLTAAVSGELARNGIAANVVAAFYHDHIFVPATDAEKALRLLRELSAGSRQNETRMFS</sequence>
<gene>
    <name evidence="3" type="ORF">NBH20_12780</name>
</gene>
<feature type="domain" description="DUF2241" evidence="1">
    <location>
        <begin position="9"/>
        <end position="71"/>
    </location>
</feature>
<dbReference type="Pfam" id="PF10000">
    <property type="entry name" value="ACT_3"/>
    <property type="match status" value="1"/>
</dbReference>
<proteinExistence type="predicted"/>
<dbReference type="Proteomes" id="UP001155079">
    <property type="component" value="Unassembled WGS sequence"/>
</dbReference>
<name>A0ABT0V855_9HYPH</name>
<dbReference type="InterPro" id="IPR027795">
    <property type="entry name" value="CASTOR_ACT_dom"/>
</dbReference>
<dbReference type="EMBL" id="JAMQAY010000004">
    <property type="protein sequence ID" value="MCM2402036.1"/>
    <property type="molecule type" value="Genomic_DNA"/>
</dbReference>
<feature type="domain" description="CASTOR ACT" evidence="2">
    <location>
        <begin position="73"/>
        <end position="130"/>
    </location>
</feature>
<evidence type="ECO:0000313" key="3">
    <source>
        <dbReference type="EMBL" id="MCM2402036.1"/>
    </source>
</evidence>
<organism evidence="3 4">
    <name type="scientific">Ciceribacter sichuanensis</name>
    <dbReference type="NCBI Taxonomy" id="2949647"/>
    <lineage>
        <taxon>Bacteria</taxon>
        <taxon>Pseudomonadati</taxon>
        <taxon>Pseudomonadota</taxon>
        <taxon>Alphaproteobacteria</taxon>
        <taxon>Hyphomicrobiales</taxon>
        <taxon>Rhizobiaceae</taxon>
        <taxon>Ciceribacter</taxon>
    </lineage>
</organism>
<evidence type="ECO:0000313" key="4">
    <source>
        <dbReference type="Proteomes" id="UP001155079"/>
    </source>
</evidence>
<dbReference type="InterPro" id="IPR045865">
    <property type="entry name" value="ACT-like_dom_sf"/>
</dbReference>
<comment type="caution">
    <text evidence="3">The sequence shown here is derived from an EMBL/GenBank/DDBJ whole genome shotgun (WGS) entry which is preliminary data.</text>
</comment>
<dbReference type="Gene3D" id="3.30.2130.10">
    <property type="entry name" value="VC0802-like"/>
    <property type="match status" value="1"/>
</dbReference>
<keyword evidence="4" id="KW-1185">Reference proteome</keyword>
<protein>
    <submittedName>
        <fullName evidence="3">ACT domain-containing protein</fullName>
    </submittedName>
</protein>
<reference evidence="3 4" key="1">
    <citation type="submission" date="2022-06" db="EMBL/GenBank/DDBJ databases">
        <authorList>
            <person name="Sun Q."/>
        </authorList>
    </citation>
    <scope>NUCLEOTIDE SEQUENCE [LARGE SCALE GENOMIC DNA]</scope>
    <source>
        <strain evidence="3 4">S153</strain>
    </source>
</reference>
<dbReference type="PANTHER" id="PTHR39199:SF1">
    <property type="entry name" value="BLR5128 PROTEIN"/>
    <property type="match status" value="1"/>
</dbReference>
<dbReference type="InterPro" id="IPR018717">
    <property type="entry name" value="DUF2241"/>
</dbReference>
<dbReference type="PANTHER" id="PTHR39199">
    <property type="entry name" value="BLR5128 PROTEIN"/>
    <property type="match status" value="1"/>
</dbReference>
<evidence type="ECO:0000259" key="1">
    <source>
        <dbReference type="Pfam" id="PF10000"/>
    </source>
</evidence>
<accession>A0ABT0V855</accession>
<dbReference type="Pfam" id="PF13840">
    <property type="entry name" value="ACT_7"/>
    <property type="match status" value="1"/>
</dbReference>
<evidence type="ECO:0000259" key="2">
    <source>
        <dbReference type="Pfam" id="PF13840"/>
    </source>
</evidence>
<dbReference type="SUPFAM" id="SSF55021">
    <property type="entry name" value="ACT-like"/>
    <property type="match status" value="2"/>
</dbReference>
<dbReference type="RefSeq" id="WP_250945325.1">
    <property type="nucleotide sequence ID" value="NZ_JAMQAY010000004.1"/>
</dbReference>